<dbReference type="AlphaFoldDB" id="A0A8H7UF20"/>
<gene>
    <name evidence="2" type="ORF">INT44_003609</name>
</gene>
<accession>A0A8H7UF20</accession>
<dbReference type="Proteomes" id="UP000612746">
    <property type="component" value="Unassembled WGS sequence"/>
</dbReference>
<reference evidence="2" key="1">
    <citation type="submission" date="2020-12" db="EMBL/GenBank/DDBJ databases">
        <title>Metabolic potential, ecology and presence of endohyphal bacteria is reflected in genomic diversity of Mucoromycotina.</title>
        <authorList>
            <person name="Muszewska A."/>
            <person name="Okrasinska A."/>
            <person name="Steczkiewicz K."/>
            <person name="Drgas O."/>
            <person name="Orlowska M."/>
            <person name="Perlinska-Lenart U."/>
            <person name="Aleksandrzak-Piekarczyk T."/>
            <person name="Szatraj K."/>
            <person name="Zielenkiewicz U."/>
            <person name="Pilsyk S."/>
            <person name="Malc E."/>
            <person name="Mieczkowski P."/>
            <person name="Kruszewska J.S."/>
            <person name="Biernat P."/>
            <person name="Pawlowska J."/>
        </authorList>
    </citation>
    <scope>NUCLEOTIDE SEQUENCE</scope>
    <source>
        <strain evidence="2">WA0000051536</strain>
    </source>
</reference>
<dbReference type="EMBL" id="JAEPRA010000009">
    <property type="protein sequence ID" value="KAG2180605.1"/>
    <property type="molecule type" value="Genomic_DNA"/>
</dbReference>
<comment type="caution">
    <text evidence="2">The sequence shown here is derived from an EMBL/GenBank/DDBJ whole genome shotgun (WGS) entry which is preliminary data.</text>
</comment>
<proteinExistence type="predicted"/>
<name>A0A8H7UF20_9FUNG</name>
<sequence length="301" mass="34040">MRLLTYIVALACTGALVHAAPISYSDSTNSISQELNSLFNYVAGHNGNIYSIGQQLQSDLDKIQSTSDHTSSEYKTEVAEFRNKLGMLYSEYPLWPGWNDLFDEIYKGDWDPNAHSDDGNTDSYESGNPTSQQFDQYLEDLETYVKHYDIGSLGDVLIVKQAIIWLDQNEHNIATVHDFNDQISGLDQAWGRLHKNNAAWPKWEVAEDTFKRIYSDALKDVPKSDLTHLYAEENSHNNGVQYEDLDSFFYNPNQHTDEANVSADIDEELSAIFAAFTNVKTLSHSDGLLDLVENINHNDAI</sequence>
<evidence type="ECO:0000256" key="1">
    <source>
        <dbReference type="SAM" id="SignalP"/>
    </source>
</evidence>
<evidence type="ECO:0000313" key="3">
    <source>
        <dbReference type="Proteomes" id="UP000612746"/>
    </source>
</evidence>
<feature type="signal peptide" evidence="1">
    <location>
        <begin position="1"/>
        <end position="19"/>
    </location>
</feature>
<evidence type="ECO:0000313" key="2">
    <source>
        <dbReference type="EMBL" id="KAG2180605.1"/>
    </source>
</evidence>
<keyword evidence="3" id="KW-1185">Reference proteome</keyword>
<feature type="chain" id="PRO_5034740855" evidence="1">
    <location>
        <begin position="20"/>
        <end position="301"/>
    </location>
</feature>
<dbReference type="OrthoDB" id="2371217at2759"/>
<keyword evidence="1" id="KW-0732">Signal</keyword>
<protein>
    <submittedName>
        <fullName evidence="2">Uncharacterized protein</fullName>
    </submittedName>
</protein>
<organism evidence="2 3">
    <name type="scientific">Umbelopsis vinacea</name>
    <dbReference type="NCBI Taxonomy" id="44442"/>
    <lineage>
        <taxon>Eukaryota</taxon>
        <taxon>Fungi</taxon>
        <taxon>Fungi incertae sedis</taxon>
        <taxon>Mucoromycota</taxon>
        <taxon>Mucoromycotina</taxon>
        <taxon>Umbelopsidomycetes</taxon>
        <taxon>Umbelopsidales</taxon>
        <taxon>Umbelopsidaceae</taxon>
        <taxon>Umbelopsis</taxon>
    </lineage>
</organism>